<dbReference type="PANTHER" id="PTHR28027">
    <property type="entry name" value="TRANSCRIPTIONAL REGULATOR MIT1"/>
    <property type="match status" value="1"/>
</dbReference>
<keyword evidence="3" id="KW-1185">Reference proteome</keyword>
<name>A0AAD4LNC6_9AGAM</name>
<proteinExistence type="predicted"/>
<organism evidence="2 3">
    <name type="scientific">Lactarius akahatsu</name>
    <dbReference type="NCBI Taxonomy" id="416441"/>
    <lineage>
        <taxon>Eukaryota</taxon>
        <taxon>Fungi</taxon>
        <taxon>Dikarya</taxon>
        <taxon>Basidiomycota</taxon>
        <taxon>Agaricomycotina</taxon>
        <taxon>Agaricomycetes</taxon>
        <taxon>Russulales</taxon>
        <taxon>Russulaceae</taxon>
        <taxon>Lactarius</taxon>
    </lineage>
</organism>
<evidence type="ECO:0000256" key="1">
    <source>
        <dbReference type="SAM" id="MobiDB-lite"/>
    </source>
</evidence>
<dbReference type="Proteomes" id="UP001201163">
    <property type="component" value="Unassembled WGS sequence"/>
</dbReference>
<feature type="region of interest" description="Disordered" evidence="1">
    <location>
        <begin position="179"/>
        <end position="351"/>
    </location>
</feature>
<sequence length="351" mass="38685">MSPTYHQQPTLQNARIRTAQDALQVFFAVARNVLTLLTRRLDADERKAIRSGNVYIWEDRSASTVDSGGLTMERWTDGMSWGPSRIREEFLFYYQRDPAQERLPSGGGRMSFPLPDSDKLIKQTYSVFVYLPEDRGQDITRKWHLTAYFNQSTVDELTLIEDVPNVGRITVPEGLFKSARAPKSKRDDPRRNAFMTSGGSESYASESGALYTIFPSSGNGPQSTHPYTQDGSSSRSNSAAPVPVNPSPRMVHSGVHSPRSSHPHAGPSSTLSRTLPVPVPPTTPARVPGVRQPPSLVPLEYLQACSNTRNPTDQRMVEKLSVSNQDPGPRPSSGHGSNTGRVIPKNGFRAP</sequence>
<dbReference type="GO" id="GO:0003677">
    <property type="term" value="F:DNA binding"/>
    <property type="evidence" value="ECO:0007669"/>
    <property type="project" value="TreeGrafter"/>
</dbReference>
<reference evidence="2" key="1">
    <citation type="submission" date="2022-01" db="EMBL/GenBank/DDBJ databases">
        <title>Comparative genomics reveals a dynamic genome evolution in the ectomycorrhizal milk-cap (Lactarius) mushrooms.</title>
        <authorList>
            <consortium name="DOE Joint Genome Institute"/>
            <person name="Lebreton A."/>
            <person name="Tang N."/>
            <person name="Kuo A."/>
            <person name="LaButti K."/>
            <person name="Drula E."/>
            <person name="Barry K."/>
            <person name="Clum A."/>
            <person name="Lipzen A."/>
            <person name="Mousain D."/>
            <person name="Ng V."/>
            <person name="Wang R."/>
            <person name="Wang X."/>
            <person name="Dai Y."/>
            <person name="Henrissat B."/>
            <person name="Grigoriev I.V."/>
            <person name="Guerin-Laguette A."/>
            <person name="Yu F."/>
            <person name="Martin F.M."/>
        </authorList>
    </citation>
    <scope>NUCLEOTIDE SEQUENCE</scope>
    <source>
        <strain evidence="2">QP</strain>
    </source>
</reference>
<comment type="caution">
    <text evidence="2">The sequence shown here is derived from an EMBL/GenBank/DDBJ whole genome shotgun (WGS) entry which is preliminary data.</text>
</comment>
<gene>
    <name evidence="2" type="ORF">EDB92DRAFT_1315531</name>
</gene>
<feature type="compositionally biased region" description="Polar residues" evidence="1">
    <location>
        <begin position="304"/>
        <end position="313"/>
    </location>
</feature>
<dbReference type="PANTHER" id="PTHR28027:SF2">
    <property type="entry name" value="TRANSCRIPTIONAL REGULATOR MIT1"/>
    <property type="match status" value="1"/>
</dbReference>
<evidence type="ECO:0000313" key="2">
    <source>
        <dbReference type="EMBL" id="KAH8998001.1"/>
    </source>
</evidence>
<dbReference type="AlphaFoldDB" id="A0AAD4LNC6"/>
<feature type="compositionally biased region" description="Low complexity" evidence="1">
    <location>
        <begin position="197"/>
        <end position="209"/>
    </location>
</feature>
<dbReference type="EMBL" id="JAKELL010000006">
    <property type="protein sequence ID" value="KAH8998001.1"/>
    <property type="molecule type" value="Genomic_DNA"/>
</dbReference>
<feature type="compositionally biased region" description="Polar residues" evidence="1">
    <location>
        <begin position="214"/>
        <end position="239"/>
    </location>
</feature>
<dbReference type="Pfam" id="PF09729">
    <property type="entry name" value="Gti1_Pac2"/>
    <property type="match status" value="1"/>
</dbReference>
<dbReference type="InterPro" id="IPR018608">
    <property type="entry name" value="Gti1/Pac2"/>
</dbReference>
<protein>
    <submittedName>
        <fullName evidence="2">Gti1/Pac2 family-domain-containing protein</fullName>
    </submittedName>
</protein>
<accession>A0AAD4LNC6</accession>
<evidence type="ECO:0000313" key="3">
    <source>
        <dbReference type="Proteomes" id="UP001201163"/>
    </source>
</evidence>